<dbReference type="AlphaFoldDB" id="A0A0P1H9T9"/>
<evidence type="ECO:0000313" key="4">
    <source>
        <dbReference type="Proteomes" id="UP000051326"/>
    </source>
</evidence>
<dbReference type="PANTHER" id="PTHR37023:SF1">
    <property type="entry name" value="ISSOD25 TRANSPOSASE TNPA_ISSOD25"/>
    <property type="match status" value="1"/>
</dbReference>
<dbReference type="RefSeq" id="WP_058286133.1">
    <property type="nucleotide sequence ID" value="NZ_CYSR01000021.1"/>
</dbReference>
<evidence type="ECO:0000259" key="2">
    <source>
        <dbReference type="Pfam" id="PF14319"/>
    </source>
</evidence>
<dbReference type="NCBIfam" id="NF033538">
    <property type="entry name" value="transpos_IS91"/>
    <property type="match status" value="1"/>
</dbReference>
<gene>
    <name evidence="3" type="ORF">PHA8399_02161</name>
</gene>
<dbReference type="Proteomes" id="UP000051326">
    <property type="component" value="Unassembled WGS sequence"/>
</dbReference>
<evidence type="ECO:0000313" key="3">
    <source>
        <dbReference type="EMBL" id="CUI00035.1"/>
    </source>
</evidence>
<dbReference type="InterPro" id="IPR007069">
    <property type="entry name" value="Transposase_32"/>
</dbReference>
<feature type="domain" description="Transposase zinc-binding" evidence="2">
    <location>
        <begin position="11"/>
        <end position="115"/>
    </location>
</feature>
<reference evidence="3 4" key="1">
    <citation type="submission" date="2015-09" db="EMBL/GenBank/DDBJ databases">
        <authorList>
            <consortium name="Swine Surveillance"/>
        </authorList>
    </citation>
    <scope>NUCLEOTIDE SEQUENCE [LARGE SCALE GENOMIC DNA]</scope>
    <source>
        <strain evidence="3 4">CECT 8399</strain>
    </source>
</reference>
<name>A0A0P1H9T9_9RHOB</name>
<dbReference type="Pfam" id="PF04986">
    <property type="entry name" value="Y2_Tnp"/>
    <property type="match status" value="1"/>
</dbReference>
<dbReference type="Pfam" id="PF14319">
    <property type="entry name" value="Zn_Tnp_IS91"/>
    <property type="match status" value="1"/>
</dbReference>
<dbReference type="EMBL" id="CYSR01000021">
    <property type="protein sequence ID" value="CUI00035.1"/>
    <property type="molecule type" value="Genomic_DNA"/>
</dbReference>
<dbReference type="InterPro" id="IPR026889">
    <property type="entry name" value="Zn_Tnp"/>
</dbReference>
<feature type="domain" description="Transposase IS801/IS1294" evidence="1">
    <location>
        <begin position="157"/>
        <end position="341"/>
    </location>
</feature>
<sequence length="415" mass="45770">MSRPKLEVADIFRVHGSAWRAANAGHISLDQLKVMNAIRRCRTAALGGHAARCEDCGHEHIAYNSCRNRPSHRLPCNRLPGKDCPKCQAGAAKAWLAAREAELLPVRYFHLVFTLPKPVADIARHNKREIYKLLMRASADTVIRIAADPKQLGARAGITSVLHTWGSAMTHHPHVHMIVPGGGLSADGARWIACRRNFFLSVRVLSRLYRRLILDGLAGLHKAGKLHFFGGHAGLADRAAFGAFLQPLRKIDWVVYAKEPFAGPKAVLAYLSRYTHRVAISNSRLIRMDSRSVTFRVKDYRVNGPGRHTIMTLKTGEFIRRFLIHVLPKGQHRIRHYGFFGNGNRAANTARIREVLGVETSDQGYPHDGTADDADALARVLALPCPCCGGHLIIAETIAPERCPRAPPGTGRAAA</sequence>
<evidence type="ECO:0000259" key="1">
    <source>
        <dbReference type="Pfam" id="PF04986"/>
    </source>
</evidence>
<organism evidence="3 4">
    <name type="scientific">Leisingera aquaemixtae</name>
    <dbReference type="NCBI Taxonomy" id="1396826"/>
    <lineage>
        <taxon>Bacteria</taxon>
        <taxon>Pseudomonadati</taxon>
        <taxon>Pseudomonadota</taxon>
        <taxon>Alphaproteobacteria</taxon>
        <taxon>Rhodobacterales</taxon>
        <taxon>Roseobacteraceae</taxon>
        <taxon>Leisingera</taxon>
    </lineage>
</organism>
<dbReference type="STRING" id="1396826.PHA8399_02161"/>
<dbReference type="GO" id="GO:0003677">
    <property type="term" value="F:DNA binding"/>
    <property type="evidence" value="ECO:0007669"/>
    <property type="project" value="InterPro"/>
</dbReference>
<dbReference type="InterPro" id="IPR054832">
    <property type="entry name" value="transpos_IS91"/>
</dbReference>
<proteinExistence type="predicted"/>
<protein>
    <submittedName>
        <fullName evidence="3">Putative transposase</fullName>
    </submittedName>
</protein>
<accession>A0A0P1H9T9</accession>
<dbReference type="GO" id="GO:0006313">
    <property type="term" value="P:DNA transposition"/>
    <property type="evidence" value="ECO:0007669"/>
    <property type="project" value="InterPro"/>
</dbReference>
<dbReference type="PANTHER" id="PTHR37023">
    <property type="entry name" value="TRANSPOSASE"/>
    <property type="match status" value="1"/>
</dbReference>
<dbReference type="GO" id="GO:0004803">
    <property type="term" value="F:transposase activity"/>
    <property type="evidence" value="ECO:0007669"/>
    <property type="project" value="InterPro"/>
</dbReference>